<comment type="caution">
    <text evidence="7">The sequence shown here is derived from an EMBL/GenBank/DDBJ whole genome shotgun (WGS) entry which is preliminary data.</text>
</comment>
<dbReference type="PRINTS" id="PR01415">
    <property type="entry name" value="ANKYRIN"/>
</dbReference>
<dbReference type="HOGENOM" id="CLU_000288_34_2_1"/>
<dbReference type="GO" id="GO:0009116">
    <property type="term" value="P:nucleoside metabolic process"/>
    <property type="evidence" value="ECO:0007669"/>
    <property type="project" value="InterPro"/>
</dbReference>
<evidence type="ECO:0000256" key="3">
    <source>
        <dbReference type="SAM" id="MobiDB-lite"/>
    </source>
</evidence>
<dbReference type="AlphaFoldDB" id="A0A010R6V5"/>
<dbReference type="InterPro" id="IPR053137">
    <property type="entry name" value="NLR-like"/>
</dbReference>
<gene>
    <name evidence="7" type="ORF">CFIO01_02715</name>
</gene>
<dbReference type="InterPro" id="IPR036770">
    <property type="entry name" value="Ankyrin_rpt-contain_sf"/>
</dbReference>
<keyword evidence="1" id="KW-0677">Repeat</keyword>
<dbReference type="eggNOG" id="KOG0504">
    <property type="taxonomic scope" value="Eukaryota"/>
</dbReference>
<dbReference type="InterPro" id="IPR056884">
    <property type="entry name" value="NPHP3-like_N"/>
</dbReference>
<dbReference type="EMBL" id="JARH01000168">
    <property type="protein sequence ID" value="EXF84400.1"/>
    <property type="molecule type" value="Genomic_DNA"/>
</dbReference>
<dbReference type="Pfam" id="PF22939">
    <property type="entry name" value="WHD_GPIID"/>
    <property type="match status" value="1"/>
</dbReference>
<feature type="repeat" description="ANK" evidence="2">
    <location>
        <begin position="1005"/>
        <end position="1037"/>
    </location>
</feature>
<evidence type="ECO:0000313" key="7">
    <source>
        <dbReference type="EMBL" id="EXF84400.1"/>
    </source>
</evidence>
<reference evidence="7 8" key="1">
    <citation type="submission" date="2014-02" db="EMBL/GenBank/DDBJ databases">
        <title>The genome sequence of Colletotrichum fioriniae PJ7.</title>
        <authorList>
            <person name="Baroncelli R."/>
            <person name="Thon M.R."/>
        </authorList>
    </citation>
    <scope>NUCLEOTIDE SEQUENCE [LARGE SCALE GENOMIC DNA]</scope>
    <source>
        <strain evidence="7 8">PJ7</strain>
    </source>
</reference>
<dbReference type="SUPFAM" id="SSF48403">
    <property type="entry name" value="Ankyrin repeat"/>
    <property type="match status" value="1"/>
</dbReference>
<feature type="domain" description="Nephrocystin 3-like N-terminal" evidence="6">
    <location>
        <begin position="449"/>
        <end position="617"/>
    </location>
</feature>
<dbReference type="PANTHER" id="PTHR46082">
    <property type="entry name" value="ATP/GTP-BINDING PROTEIN-RELATED"/>
    <property type="match status" value="1"/>
</dbReference>
<feature type="repeat" description="ANK" evidence="2">
    <location>
        <begin position="1073"/>
        <end position="1105"/>
    </location>
</feature>
<dbReference type="Pfam" id="PF12796">
    <property type="entry name" value="Ank_2"/>
    <property type="match status" value="2"/>
</dbReference>
<evidence type="ECO:0000259" key="5">
    <source>
        <dbReference type="Pfam" id="PF23239"/>
    </source>
</evidence>
<dbReference type="OrthoDB" id="163438at2759"/>
<dbReference type="InterPro" id="IPR035994">
    <property type="entry name" value="Nucleoside_phosphorylase_sf"/>
</dbReference>
<dbReference type="InterPro" id="IPR002110">
    <property type="entry name" value="Ankyrin_rpt"/>
</dbReference>
<dbReference type="InterPro" id="IPR055497">
    <property type="entry name" value="DUF7069"/>
</dbReference>
<dbReference type="SMART" id="SM00248">
    <property type="entry name" value="ANK"/>
    <property type="match status" value="5"/>
</dbReference>
<sequence>MPDHYVKASHGDATNMGTRSEAVHTSKRSHASEYLQSEQGDSNARPAKRARNAEKSENLETHERTIALEEYTVGWVCALPLEMAAARLMLDQVHPDLSHQNPADHNNYILGQVQNHNVVIACLPAGIYGLTPAATVAKDMLRTFKSIRFGLMVGIGGGAPSRADDIRLGDIVVGQPTGTIGGIIQYDRGKVVQDGVFQRTGTLNTPPPFLLTALSRLKTDHFSQDSRIPRFVSELVDKAPKKMKKRFSYQGTANDCLYEADYEHVEEDSGCDQCDRSHAIQRDARDDTDPVIHYGNIASGNQVIKHGKTRDRMAKDLAVLCFEMEAAGLQDFPCLVIRGICDYSDSHKNKMWQEYASATAAAFAKEFLSIIPPDRVMREKTVPQLVSANGVYPDLQLRELVHTTNNAILEQTQKQDVRSTNQRHLECHRAFKTSTYEMFKNINPIRSPGTCNWVLQHDRYKSWKQSTHDDLLWISADPGCGKSVLSRFLVEEEFYSTNEHTVCHFFFKDNEDQNSLSIALCALNHQLYSSRPFLIHYAIDDFNHDGEKLQKETDKLWRIFTAAAADCGAGSVTCIIDALDECCVEDRRKFINFLTKFHSEKANCTRNFRLKFLVTSRPYQDIELEFSEIPEPHSIRLVGEDSNADISQEINLVIRDRVEQVGHKLNMNSEVQRVLQEKLLAVPHRTYLWLHLVMDEVVHSLKRTMKAFLQKITLLPTTIEDAYEKILGRLKKSQRRDAEILLHLVVSAQRPLTLSEMDVAFQLATDAPNAQEHGDLQLDEDRMKSEIRQICGLFVFISDRRIHLIHQTAKDFLIAKEGVSPSISKWKSSLCKQRSDSIMAQACIRYLFFRDLYQSHVILRGHVRHVFLREETLEFGVKENPFLFYAAKYWPVHSRDADPRDETIQNLMFELYDADDSKAIFWWSIRAYGYSNRWDFDDLVQKVHVAALNAHPLVLSKLLLRDMVSLEAKDGNGSTPLLIACESGHSEIVRMLLDKGANIDASGIKRATALIAASLNGSAEIVQMLLDKGADVNFLNDDEYGTALIAASYRGFIGIVQMLLDKGAEVDAVGGDKHSTALIAASLNGSAEIVQMLLDRGADVNAQGCCSIGKLTQMLLSISPLDSLFGNALQAASRKGHGKIMQMLLDKGADSSM</sequence>
<dbReference type="PROSITE" id="PS50088">
    <property type="entry name" value="ANK_REPEAT"/>
    <property type="match status" value="5"/>
</dbReference>
<feature type="domain" description="GPI inositol-deacylase winged helix" evidence="4">
    <location>
        <begin position="734"/>
        <end position="816"/>
    </location>
</feature>
<name>A0A010R6V5_9PEZI</name>
<keyword evidence="8" id="KW-1185">Reference proteome</keyword>
<proteinExistence type="predicted"/>
<feature type="repeat" description="ANK" evidence="2">
    <location>
        <begin position="972"/>
        <end position="1004"/>
    </location>
</feature>
<feature type="domain" description="DUF7069" evidence="5">
    <location>
        <begin position="646"/>
        <end position="707"/>
    </location>
</feature>
<keyword evidence="2" id="KW-0040">ANK repeat</keyword>
<dbReference type="Gene3D" id="3.40.50.1580">
    <property type="entry name" value="Nucleoside phosphorylase domain"/>
    <property type="match status" value="1"/>
</dbReference>
<evidence type="ECO:0000259" key="4">
    <source>
        <dbReference type="Pfam" id="PF22939"/>
    </source>
</evidence>
<dbReference type="Pfam" id="PF24883">
    <property type="entry name" value="NPHP3_N"/>
    <property type="match status" value="1"/>
</dbReference>
<feature type="repeat" description="ANK" evidence="2">
    <location>
        <begin position="1127"/>
        <end position="1153"/>
    </location>
</feature>
<dbReference type="PANTHER" id="PTHR46082:SF11">
    <property type="entry name" value="AAA+ ATPASE DOMAIN-CONTAINING PROTEIN-RELATED"/>
    <property type="match status" value="1"/>
</dbReference>
<accession>A0A010R6V5</accession>
<dbReference type="Gene3D" id="3.40.50.300">
    <property type="entry name" value="P-loop containing nucleotide triphosphate hydrolases"/>
    <property type="match status" value="1"/>
</dbReference>
<organism evidence="7 8">
    <name type="scientific">Colletotrichum fioriniae PJ7</name>
    <dbReference type="NCBI Taxonomy" id="1445577"/>
    <lineage>
        <taxon>Eukaryota</taxon>
        <taxon>Fungi</taxon>
        <taxon>Dikarya</taxon>
        <taxon>Ascomycota</taxon>
        <taxon>Pezizomycotina</taxon>
        <taxon>Sordariomycetes</taxon>
        <taxon>Hypocreomycetidae</taxon>
        <taxon>Glomerellales</taxon>
        <taxon>Glomerellaceae</taxon>
        <taxon>Colletotrichum</taxon>
        <taxon>Colletotrichum acutatum species complex</taxon>
    </lineage>
</organism>
<dbReference type="PROSITE" id="PS50297">
    <property type="entry name" value="ANK_REP_REGION"/>
    <property type="match status" value="4"/>
</dbReference>
<evidence type="ECO:0000256" key="1">
    <source>
        <dbReference type="ARBA" id="ARBA00022737"/>
    </source>
</evidence>
<dbReference type="KEGG" id="cfj:CFIO01_02715"/>
<dbReference type="Gene3D" id="1.25.40.20">
    <property type="entry name" value="Ankyrin repeat-containing domain"/>
    <property type="match status" value="1"/>
</dbReference>
<dbReference type="Proteomes" id="UP000020467">
    <property type="component" value="Unassembled WGS sequence"/>
</dbReference>
<evidence type="ECO:0000256" key="2">
    <source>
        <dbReference type="PROSITE-ProRule" id="PRU00023"/>
    </source>
</evidence>
<feature type="repeat" description="ANK" evidence="2">
    <location>
        <begin position="1039"/>
        <end position="1071"/>
    </location>
</feature>
<dbReference type="InterPro" id="IPR054471">
    <property type="entry name" value="GPIID_WHD"/>
</dbReference>
<dbReference type="GO" id="GO:0003824">
    <property type="term" value="F:catalytic activity"/>
    <property type="evidence" value="ECO:0007669"/>
    <property type="project" value="InterPro"/>
</dbReference>
<dbReference type="STRING" id="1445577.A0A010R6V5"/>
<dbReference type="Pfam" id="PF23239">
    <property type="entry name" value="DUF7069"/>
    <property type="match status" value="1"/>
</dbReference>
<dbReference type="SUPFAM" id="SSF53167">
    <property type="entry name" value="Purine and uridine phosphorylases"/>
    <property type="match status" value="1"/>
</dbReference>
<dbReference type="InterPro" id="IPR027417">
    <property type="entry name" value="P-loop_NTPase"/>
</dbReference>
<evidence type="ECO:0000259" key="6">
    <source>
        <dbReference type="Pfam" id="PF24883"/>
    </source>
</evidence>
<protein>
    <submittedName>
        <fullName evidence="7">Uncharacterized protein</fullName>
    </submittedName>
</protein>
<feature type="region of interest" description="Disordered" evidence="3">
    <location>
        <begin position="1"/>
        <end position="58"/>
    </location>
</feature>
<feature type="compositionally biased region" description="Basic and acidic residues" evidence="3">
    <location>
        <begin position="1"/>
        <end position="10"/>
    </location>
</feature>
<evidence type="ECO:0000313" key="8">
    <source>
        <dbReference type="Proteomes" id="UP000020467"/>
    </source>
</evidence>